<dbReference type="GO" id="GO:0008168">
    <property type="term" value="F:methyltransferase activity"/>
    <property type="evidence" value="ECO:0007669"/>
    <property type="project" value="UniProtKB-KW"/>
</dbReference>
<keyword evidence="1" id="KW-0808">Transferase</keyword>
<dbReference type="InterPro" id="IPR029063">
    <property type="entry name" value="SAM-dependent_MTases_sf"/>
</dbReference>
<dbReference type="EMBL" id="MU002124">
    <property type="protein sequence ID" value="KAF2789630.1"/>
    <property type="molecule type" value="Genomic_DNA"/>
</dbReference>
<proteinExistence type="predicted"/>
<dbReference type="OrthoDB" id="184880at2759"/>
<dbReference type="Gene3D" id="3.40.50.150">
    <property type="entry name" value="Vaccinia Virus protein VP39"/>
    <property type="match status" value="1"/>
</dbReference>
<keyword evidence="2" id="KW-1185">Reference proteome</keyword>
<name>A0A6A6WZH9_9PLEO</name>
<dbReference type="AlphaFoldDB" id="A0A6A6WZH9"/>
<protein>
    <submittedName>
        <fullName evidence="1">Putative methyltransferase SirN-like protein</fullName>
    </submittedName>
</protein>
<evidence type="ECO:0000313" key="2">
    <source>
        <dbReference type="Proteomes" id="UP000799757"/>
    </source>
</evidence>
<keyword evidence="1" id="KW-0489">Methyltransferase</keyword>
<dbReference type="GO" id="GO:0032259">
    <property type="term" value="P:methylation"/>
    <property type="evidence" value="ECO:0007669"/>
    <property type="project" value="UniProtKB-KW"/>
</dbReference>
<gene>
    <name evidence="1" type="ORF">K505DRAFT_312811</name>
</gene>
<dbReference type="SUPFAM" id="SSF53335">
    <property type="entry name" value="S-adenosyl-L-methionine-dependent methyltransferases"/>
    <property type="match status" value="1"/>
</dbReference>
<evidence type="ECO:0000313" key="1">
    <source>
        <dbReference type="EMBL" id="KAF2789630.1"/>
    </source>
</evidence>
<accession>A0A6A6WZH9</accession>
<dbReference type="Proteomes" id="UP000799757">
    <property type="component" value="Unassembled WGS sequence"/>
</dbReference>
<reference evidence="1" key="1">
    <citation type="journal article" date="2020" name="Stud. Mycol.">
        <title>101 Dothideomycetes genomes: a test case for predicting lifestyles and emergence of pathogens.</title>
        <authorList>
            <person name="Haridas S."/>
            <person name="Albert R."/>
            <person name="Binder M."/>
            <person name="Bloem J."/>
            <person name="Labutti K."/>
            <person name="Salamov A."/>
            <person name="Andreopoulos B."/>
            <person name="Baker S."/>
            <person name="Barry K."/>
            <person name="Bills G."/>
            <person name="Bluhm B."/>
            <person name="Cannon C."/>
            <person name="Castanera R."/>
            <person name="Culley D."/>
            <person name="Daum C."/>
            <person name="Ezra D."/>
            <person name="Gonzalez J."/>
            <person name="Henrissat B."/>
            <person name="Kuo A."/>
            <person name="Liang C."/>
            <person name="Lipzen A."/>
            <person name="Lutzoni F."/>
            <person name="Magnuson J."/>
            <person name="Mondo S."/>
            <person name="Nolan M."/>
            <person name="Ohm R."/>
            <person name="Pangilinan J."/>
            <person name="Park H.-J."/>
            <person name="Ramirez L."/>
            <person name="Alfaro M."/>
            <person name="Sun H."/>
            <person name="Tritt A."/>
            <person name="Yoshinaga Y."/>
            <person name="Zwiers L.-H."/>
            <person name="Turgeon B."/>
            <person name="Goodwin S."/>
            <person name="Spatafora J."/>
            <person name="Crous P."/>
            <person name="Grigoriev I."/>
        </authorList>
    </citation>
    <scope>NUCLEOTIDE SEQUENCE</scope>
    <source>
        <strain evidence="1">CBS 109.77</strain>
    </source>
</reference>
<sequence length="286" mass="31960">MAEDKNETHYFLDGNPEELERLQLGQSVIKACMRKLVFAPVDLDKPGLQILDSATADSVWLRDVRNSIALSTREKDMFVGTDITNTYFPRPPPEGITLLTQSMTQPWPQEWASRFDLVHQRMALPAASKTVVLDALRAFVDLVKPGGWIQLVEPDHSIALGPAMADFFRLLSDVFKFMGTGPDYAPQLKKWLTDLGVEDVKEEIFDVPIGKTSPSDELCAQSARMIELVIKGLTQVAGSIHTSFSAEELHQLGPRIQEEVLEKGGVFRLHCVWGRRSLSEPRPAGY</sequence>
<organism evidence="1 2">
    <name type="scientific">Melanomma pulvis-pyrius CBS 109.77</name>
    <dbReference type="NCBI Taxonomy" id="1314802"/>
    <lineage>
        <taxon>Eukaryota</taxon>
        <taxon>Fungi</taxon>
        <taxon>Dikarya</taxon>
        <taxon>Ascomycota</taxon>
        <taxon>Pezizomycotina</taxon>
        <taxon>Dothideomycetes</taxon>
        <taxon>Pleosporomycetidae</taxon>
        <taxon>Pleosporales</taxon>
        <taxon>Melanommataceae</taxon>
        <taxon>Melanomma</taxon>
    </lineage>
</organism>